<proteinExistence type="predicted"/>
<evidence type="ECO:0000313" key="1">
    <source>
        <dbReference type="EMBL" id="RPA73723.1"/>
    </source>
</evidence>
<organism evidence="1 2">
    <name type="scientific">Ascobolus immersus RN42</name>
    <dbReference type="NCBI Taxonomy" id="1160509"/>
    <lineage>
        <taxon>Eukaryota</taxon>
        <taxon>Fungi</taxon>
        <taxon>Dikarya</taxon>
        <taxon>Ascomycota</taxon>
        <taxon>Pezizomycotina</taxon>
        <taxon>Pezizomycetes</taxon>
        <taxon>Pezizales</taxon>
        <taxon>Ascobolaceae</taxon>
        <taxon>Ascobolus</taxon>
    </lineage>
</organism>
<name>A0A3N4HIF8_ASCIM</name>
<protein>
    <submittedName>
        <fullName evidence="1">Uncharacterized protein</fullName>
    </submittedName>
</protein>
<accession>A0A3N4HIF8</accession>
<gene>
    <name evidence="1" type="ORF">BJ508DRAFT_313592</name>
</gene>
<dbReference type="Proteomes" id="UP000275078">
    <property type="component" value="Unassembled WGS sequence"/>
</dbReference>
<keyword evidence="2" id="KW-1185">Reference proteome</keyword>
<reference evidence="1 2" key="1">
    <citation type="journal article" date="2018" name="Nat. Ecol. Evol.">
        <title>Pezizomycetes genomes reveal the molecular basis of ectomycorrhizal truffle lifestyle.</title>
        <authorList>
            <person name="Murat C."/>
            <person name="Payen T."/>
            <person name="Noel B."/>
            <person name="Kuo A."/>
            <person name="Morin E."/>
            <person name="Chen J."/>
            <person name="Kohler A."/>
            <person name="Krizsan K."/>
            <person name="Balestrini R."/>
            <person name="Da Silva C."/>
            <person name="Montanini B."/>
            <person name="Hainaut M."/>
            <person name="Levati E."/>
            <person name="Barry K.W."/>
            <person name="Belfiori B."/>
            <person name="Cichocki N."/>
            <person name="Clum A."/>
            <person name="Dockter R.B."/>
            <person name="Fauchery L."/>
            <person name="Guy J."/>
            <person name="Iotti M."/>
            <person name="Le Tacon F."/>
            <person name="Lindquist E.A."/>
            <person name="Lipzen A."/>
            <person name="Malagnac F."/>
            <person name="Mello A."/>
            <person name="Molinier V."/>
            <person name="Miyauchi S."/>
            <person name="Poulain J."/>
            <person name="Riccioni C."/>
            <person name="Rubini A."/>
            <person name="Sitrit Y."/>
            <person name="Splivallo R."/>
            <person name="Traeger S."/>
            <person name="Wang M."/>
            <person name="Zifcakova L."/>
            <person name="Wipf D."/>
            <person name="Zambonelli A."/>
            <person name="Paolocci F."/>
            <person name="Nowrousian M."/>
            <person name="Ottonello S."/>
            <person name="Baldrian P."/>
            <person name="Spatafora J.W."/>
            <person name="Henrissat B."/>
            <person name="Nagy L.G."/>
            <person name="Aury J.M."/>
            <person name="Wincker P."/>
            <person name="Grigoriev I.V."/>
            <person name="Bonfante P."/>
            <person name="Martin F.M."/>
        </authorList>
    </citation>
    <scope>NUCLEOTIDE SEQUENCE [LARGE SCALE GENOMIC DNA]</scope>
    <source>
        <strain evidence="1 2">RN42</strain>
    </source>
</reference>
<dbReference type="EMBL" id="ML119813">
    <property type="protein sequence ID" value="RPA73723.1"/>
    <property type="molecule type" value="Genomic_DNA"/>
</dbReference>
<sequence length="270" mass="31019">MKSTFHLRHHYSVSFLTTFLSRRTQLPATQKFTDKRIHHRHQLTSGRYSCQMAVLSKPVSSAFSPEDHETMAARIRAAKECQSRVIQKHEQIVKSMELASQTCDPSGVVLKMSMGYGKVGFPITRSNIDEAEKLLAHEECVSDLLLGVNNRAHELVARMWQKKANADRHAPKAGVDRSLSYRIKRLQQRKAALRARYNISVTRANHLSQTFPEFEGFPDFDRMPDLVDESTPTAENIDDAERGFDIVEYMMETWRSCLPIVEERLEARTR</sequence>
<dbReference type="AlphaFoldDB" id="A0A3N4HIF8"/>
<evidence type="ECO:0000313" key="2">
    <source>
        <dbReference type="Proteomes" id="UP000275078"/>
    </source>
</evidence>